<organism evidence="10 11">
    <name type="scientific">Sus scrofa</name>
    <name type="common">Pig</name>
    <dbReference type="NCBI Taxonomy" id="9823"/>
    <lineage>
        <taxon>Eukaryota</taxon>
        <taxon>Metazoa</taxon>
        <taxon>Chordata</taxon>
        <taxon>Craniata</taxon>
        <taxon>Vertebrata</taxon>
        <taxon>Euteleostomi</taxon>
        <taxon>Mammalia</taxon>
        <taxon>Eutheria</taxon>
        <taxon>Laurasiatheria</taxon>
        <taxon>Artiodactyla</taxon>
        <taxon>Suina</taxon>
        <taxon>Suidae</taxon>
        <taxon>Sus</taxon>
    </lineage>
</organism>
<evidence type="ECO:0000256" key="5">
    <source>
        <dbReference type="ARBA" id="ARBA00022989"/>
    </source>
</evidence>
<comment type="subcellular location">
    <subcellularLocation>
        <location evidence="1">Membrane</location>
        <topology evidence="1">Single-pass type II membrane protein</topology>
    </subcellularLocation>
</comment>
<feature type="compositionally biased region" description="Basic and acidic residues" evidence="8">
    <location>
        <begin position="290"/>
        <end position="305"/>
    </location>
</feature>
<evidence type="ECO:0000256" key="3">
    <source>
        <dbReference type="ARBA" id="ARBA00022692"/>
    </source>
</evidence>
<feature type="compositionally biased region" description="Basic and acidic residues" evidence="8">
    <location>
        <begin position="213"/>
        <end position="226"/>
    </location>
</feature>
<protein>
    <recommendedName>
        <fullName evidence="12">Golgi membrane protein 1</fullName>
    </recommendedName>
</protein>
<evidence type="ECO:0000313" key="11">
    <source>
        <dbReference type="Proteomes" id="UP000694727"/>
    </source>
</evidence>
<evidence type="ECO:0000256" key="7">
    <source>
        <dbReference type="ARBA" id="ARBA00023136"/>
    </source>
</evidence>
<evidence type="ECO:0008006" key="12">
    <source>
        <dbReference type="Google" id="ProtNLM"/>
    </source>
</evidence>
<dbReference type="Proteomes" id="UP000694727">
    <property type="component" value="Unplaced"/>
</dbReference>
<comment type="similarity">
    <text evidence="2">Belongs to the GOLM family.</text>
</comment>
<reference evidence="10" key="1">
    <citation type="submission" date="2025-08" db="UniProtKB">
        <authorList>
            <consortium name="Ensembl"/>
        </authorList>
    </citation>
    <scope>IDENTIFICATION</scope>
</reference>
<dbReference type="PANTHER" id="PTHR15896">
    <property type="entry name" value="GOLGI PHOSPHOPROTEIN 2/GP73-RELATED"/>
    <property type="match status" value="1"/>
</dbReference>
<feature type="chain" id="PRO_5034023047" description="Golgi membrane protein 1" evidence="9">
    <location>
        <begin position="20"/>
        <end position="374"/>
    </location>
</feature>
<accession>A0A8D0SA72</accession>
<dbReference type="PANTHER" id="PTHR15896:SF8">
    <property type="entry name" value="GOLGI MEMBRANE PROTEIN 1"/>
    <property type="match status" value="1"/>
</dbReference>
<dbReference type="AlphaFoldDB" id="A0A8D0SA72"/>
<proteinExistence type="inferred from homology"/>
<keyword evidence="4" id="KW-0735">Signal-anchor</keyword>
<sequence length="374" mass="41302">RRELPGLLFFRCSWPLALGIVTASLCCWGSDPNLASTHQEELGQAAGPEPWLGLFGVERVCPCFILCFSSLQAVLVNNITTGERLIRTLQDQLKALEKNYGRLQQDVFQFQKNQTNLERKFSYDLNQCISQMKEVKEQCEERIEEVTKKGNEAAASRDLSEQKDPSQQLPAPNQPQPRPQEADLPQAGVSQARGRAPGNGEPRTPAPSAEVVLDLKRQGEKEETKEIQVASEEEEAAAAQRDALGQPQDPGQEQAGAEARDVGGEPGEVGRTPQAPAAPLASQEDQDLEGPERDQLVIVDRKEEGQEADEEGRDPQKLGTDEDYNVDENEAESERDKQAALAGNDRNGNVLDAEHQKGDMINLLDQRPKRNHTL</sequence>
<feature type="region of interest" description="Disordered" evidence="8">
    <location>
        <begin position="146"/>
        <end position="374"/>
    </location>
</feature>
<keyword evidence="3" id="KW-0812">Transmembrane</keyword>
<dbReference type="Ensembl" id="ENSSSCT00025064969.1">
    <property type="protein sequence ID" value="ENSSSCP00025027680.1"/>
    <property type="gene ID" value="ENSSSCG00025047759.1"/>
</dbReference>
<name>A0A8D0SA72_PIG</name>
<evidence type="ECO:0000256" key="6">
    <source>
        <dbReference type="ARBA" id="ARBA00023054"/>
    </source>
</evidence>
<dbReference type="GO" id="GO:0016020">
    <property type="term" value="C:membrane"/>
    <property type="evidence" value="ECO:0007669"/>
    <property type="project" value="UniProtKB-SubCell"/>
</dbReference>
<evidence type="ECO:0000256" key="4">
    <source>
        <dbReference type="ARBA" id="ARBA00022968"/>
    </source>
</evidence>
<keyword evidence="7" id="KW-0472">Membrane</keyword>
<keyword evidence="6" id="KW-0175">Coiled coil</keyword>
<keyword evidence="9" id="KW-0732">Signal</keyword>
<feature type="signal peptide" evidence="9">
    <location>
        <begin position="1"/>
        <end position="19"/>
    </location>
</feature>
<evidence type="ECO:0000313" key="10">
    <source>
        <dbReference type="Ensembl" id="ENSSSCP00025027680.1"/>
    </source>
</evidence>
<evidence type="ECO:0000256" key="2">
    <source>
        <dbReference type="ARBA" id="ARBA00007474"/>
    </source>
</evidence>
<evidence type="ECO:0000256" key="9">
    <source>
        <dbReference type="SAM" id="SignalP"/>
    </source>
</evidence>
<keyword evidence="5" id="KW-1133">Transmembrane helix</keyword>
<feature type="compositionally biased region" description="Acidic residues" evidence="8">
    <location>
        <begin position="321"/>
        <end position="331"/>
    </location>
</feature>
<dbReference type="InterPro" id="IPR026139">
    <property type="entry name" value="GOLM1/CASC4"/>
</dbReference>
<evidence type="ECO:0000256" key="8">
    <source>
        <dbReference type="SAM" id="MobiDB-lite"/>
    </source>
</evidence>
<evidence type="ECO:0000256" key="1">
    <source>
        <dbReference type="ARBA" id="ARBA00004606"/>
    </source>
</evidence>